<sequence>MNSYQTERKFSLPPNTFKLLNGRHALMEKKNMMRSTTEWRKDHSSTTLKGAKTNCVTRSSNSNMKKQPQAQNKGKGKAPVTQTYNQGYIISVIQQEAMENVS</sequence>
<dbReference type="AlphaFoldDB" id="A0A9Q3EZ79"/>
<comment type="caution">
    <text evidence="2">The sequence shown here is derived from an EMBL/GenBank/DDBJ whole genome shotgun (WGS) entry which is preliminary data.</text>
</comment>
<gene>
    <name evidence="2" type="ORF">O181_069384</name>
</gene>
<reference evidence="2" key="1">
    <citation type="submission" date="2021-03" db="EMBL/GenBank/DDBJ databases">
        <title>Draft genome sequence of rust myrtle Austropuccinia psidii MF-1, a brazilian biotype.</title>
        <authorList>
            <person name="Quecine M.C."/>
            <person name="Pachon D.M.R."/>
            <person name="Bonatelli M.L."/>
            <person name="Correr F.H."/>
            <person name="Franceschini L.M."/>
            <person name="Leite T.F."/>
            <person name="Margarido G.R.A."/>
            <person name="Almeida C.A."/>
            <person name="Ferrarezi J.A."/>
            <person name="Labate C.A."/>
        </authorList>
    </citation>
    <scope>NUCLEOTIDE SEQUENCE</scope>
    <source>
        <strain evidence="2">MF-1</strain>
    </source>
</reference>
<organism evidence="2 3">
    <name type="scientific">Austropuccinia psidii MF-1</name>
    <dbReference type="NCBI Taxonomy" id="1389203"/>
    <lineage>
        <taxon>Eukaryota</taxon>
        <taxon>Fungi</taxon>
        <taxon>Dikarya</taxon>
        <taxon>Basidiomycota</taxon>
        <taxon>Pucciniomycotina</taxon>
        <taxon>Pucciniomycetes</taxon>
        <taxon>Pucciniales</taxon>
        <taxon>Sphaerophragmiaceae</taxon>
        <taxon>Austropuccinia</taxon>
    </lineage>
</organism>
<accession>A0A9Q3EZ79</accession>
<evidence type="ECO:0000256" key="1">
    <source>
        <dbReference type="SAM" id="MobiDB-lite"/>
    </source>
</evidence>
<feature type="region of interest" description="Disordered" evidence="1">
    <location>
        <begin position="56"/>
        <end position="80"/>
    </location>
</feature>
<evidence type="ECO:0000313" key="2">
    <source>
        <dbReference type="EMBL" id="MBW0529669.1"/>
    </source>
</evidence>
<dbReference type="Proteomes" id="UP000765509">
    <property type="component" value="Unassembled WGS sequence"/>
</dbReference>
<protein>
    <submittedName>
        <fullName evidence="2">Uncharacterized protein</fullName>
    </submittedName>
</protein>
<name>A0A9Q3EZ79_9BASI</name>
<proteinExistence type="predicted"/>
<evidence type="ECO:0000313" key="3">
    <source>
        <dbReference type="Proteomes" id="UP000765509"/>
    </source>
</evidence>
<feature type="compositionally biased region" description="Polar residues" evidence="1">
    <location>
        <begin position="56"/>
        <end position="72"/>
    </location>
</feature>
<dbReference type="EMBL" id="AVOT02035346">
    <property type="protein sequence ID" value="MBW0529669.1"/>
    <property type="molecule type" value="Genomic_DNA"/>
</dbReference>
<keyword evidence="3" id="KW-1185">Reference proteome</keyword>